<gene>
    <name evidence="2" type="ORF">N8I74_02605</name>
</gene>
<keyword evidence="3" id="KW-1185">Reference proteome</keyword>
<accession>A0ABY6DNH6</accession>
<dbReference type="Proteomes" id="UP001061302">
    <property type="component" value="Chromosome"/>
</dbReference>
<dbReference type="RefSeq" id="WP_263125364.1">
    <property type="nucleotide sequence ID" value="NZ_CP106753.1"/>
</dbReference>
<feature type="region of interest" description="Disordered" evidence="1">
    <location>
        <begin position="1"/>
        <end position="94"/>
    </location>
</feature>
<evidence type="ECO:0000313" key="2">
    <source>
        <dbReference type="EMBL" id="UXY15927.1"/>
    </source>
</evidence>
<evidence type="ECO:0000313" key="3">
    <source>
        <dbReference type="Proteomes" id="UP001061302"/>
    </source>
</evidence>
<reference evidence="2" key="1">
    <citation type="submission" date="2022-10" db="EMBL/GenBank/DDBJ databases">
        <title>Chitiniphilus purpureus sp. nov., a novel chitin-degrading bacterium isolated from crawfish pond sediment.</title>
        <authorList>
            <person name="Li K."/>
        </authorList>
    </citation>
    <scope>NUCLEOTIDE SEQUENCE</scope>
    <source>
        <strain evidence="2">CD1</strain>
    </source>
</reference>
<evidence type="ECO:0000256" key="1">
    <source>
        <dbReference type="SAM" id="MobiDB-lite"/>
    </source>
</evidence>
<protein>
    <submittedName>
        <fullName evidence="2">Uncharacterized protein</fullName>
    </submittedName>
</protein>
<sequence length="94" mass="9681">MNARTGARPRQALHSTSGTSRANASSSGSATSPIRSSATSSRSATGSAATSTRCALPTRMTIQRMPLRSSTSPDTEENGSAGVWLVLSSRPSVR</sequence>
<feature type="compositionally biased region" description="Low complexity" evidence="1">
    <location>
        <begin position="29"/>
        <end position="53"/>
    </location>
</feature>
<organism evidence="2 3">
    <name type="scientific">Chitiniphilus purpureus</name>
    <dbReference type="NCBI Taxonomy" id="2981137"/>
    <lineage>
        <taxon>Bacteria</taxon>
        <taxon>Pseudomonadati</taxon>
        <taxon>Pseudomonadota</taxon>
        <taxon>Betaproteobacteria</taxon>
        <taxon>Neisseriales</taxon>
        <taxon>Chitinibacteraceae</taxon>
        <taxon>Chitiniphilus</taxon>
    </lineage>
</organism>
<name>A0ABY6DNH6_9NEIS</name>
<feature type="compositionally biased region" description="Polar residues" evidence="1">
    <location>
        <begin position="13"/>
        <end position="28"/>
    </location>
</feature>
<dbReference type="EMBL" id="CP106753">
    <property type="protein sequence ID" value="UXY15927.1"/>
    <property type="molecule type" value="Genomic_DNA"/>
</dbReference>
<proteinExistence type="predicted"/>